<dbReference type="InParanoid" id="A0A2K1XNJ3"/>
<evidence type="ECO:0000313" key="1">
    <source>
        <dbReference type="EMBL" id="PNT02326.1"/>
    </source>
</evidence>
<dbReference type="Pfam" id="PF14009">
    <property type="entry name" value="PADRE"/>
    <property type="match status" value="1"/>
</dbReference>
<dbReference type="EMBL" id="CM009303">
    <property type="protein sequence ID" value="PNT02326.1"/>
    <property type="molecule type" value="Genomic_DNA"/>
</dbReference>
<dbReference type="PANTHER" id="PTHR33413">
    <property type="entry name" value="EXPRESSED PROTEIN"/>
    <property type="match status" value="1"/>
</dbReference>
<dbReference type="PANTHER" id="PTHR33413:SF1">
    <property type="entry name" value="EXPRESSED PROTEIN"/>
    <property type="match status" value="1"/>
</dbReference>
<dbReference type="STRING" id="3694.A0A2K1XNJ3"/>
<protein>
    <submittedName>
        <fullName evidence="1">Uncharacterized protein</fullName>
    </submittedName>
</protein>
<reference evidence="1 2" key="1">
    <citation type="journal article" date="2006" name="Science">
        <title>The genome of black cottonwood, Populus trichocarpa (Torr. &amp; Gray).</title>
        <authorList>
            <person name="Tuskan G.A."/>
            <person name="Difazio S."/>
            <person name="Jansson S."/>
            <person name="Bohlmann J."/>
            <person name="Grigoriev I."/>
            <person name="Hellsten U."/>
            <person name="Putnam N."/>
            <person name="Ralph S."/>
            <person name="Rombauts S."/>
            <person name="Salamov A."/>
            <person name="Schein J."/>
            <person name="Sterck L."/>
            <person name="Aerts A."/>
            <person name="Bhalerao R.R."/>
            <person name="Bhalerao R.P."/>
            <person name="Blaudez D."/>
            <person name="Boerjan W."/>
            <person name="Brun A."/>
            <person name="Brunner A."/>
            <person name="Busov V."/>
            <person name="Campbell M."/>
            <person name="Carlson J."/>
            <person name="Chalot M."/>
            <person name="Chapman J."/>
            <person name="Chen G.L."/>
            <person name="Cooper D."/>
            <person name="Coutinho P.M."/>
            <person name="Couturier J."/>
            <person name="Covert S."/>
            <person name="Cronk Q."/>
            <person name="Cunningham R."/>
            <person name="Davis J."/>
            <person name="Degroeve S."/>
            <person name="Dejardin A."/>
            <person name="Depamphilis C."/>
            <person name="Detter J."/>
            <person name="Dirks B."/>
            <person name="Dubchak I."/>
            <person name="Duplessis S."/>
            <person name="Ehlting J."/>
            <person name="Ellis B."/>
            <person name="Gendler K."/>
            <person name="Goodstein D."/>
            <person name="Gribskov M."/>
            <person name="Grimwood J."/>
            <person name="Groover A."/>
            <person name="Gunter L."/>
            <person name="Hamberger B."/>
            <person name="Heinze B."/>
            <person name="Helariutta Y."/>
            <person name="Henrissat B."/>
            <person name="Holligan D."/>
            <person name="Holt R."/>
            <person name="Huang W."/>
            <person name="Islam-Faridi N."/>
            <person name="Jones S."/>
            <person name="Jones-Rhoades M."/>
            <person name="Jorgensen R."/>
            <person name="Joshi C."/>
            <person name="Kangasjarvi J."/>
            <person name="Karlsson J."/>
            <person name="Kelleher C."/>
            <person name="Kirkpatrick R."/>
            <person name="Kirst M."/>
            <person name="Kohler A."/>
            <person name="Kalluri U."/>
            <person name="Larimer F."/>
            <person name="Leebens-Mack J."/>
            <person name="Leple J.C."/>
            <person name="Locascio P."/>
            <person name="Lou Y."/>
            <person name="Lucas S."/>
            <person name="Martin F."/>
            <person name="Montanini B."/>
            <person name="Napoli C."/>
            <person name="Nelson D.R."/>
            <person name="Nelson C."/>
            <person name="Nieminen K."/>
            <person name="Nilsson O."/>
            <person name="Pereda V."/>
            <person name="Peter G."/>
            <person name="Philippe R."/>
            <person name="Pilate G."/>
            <person name="Poliakov A."/>
            <person name="Razumovskaya J."/>
            <person name="Richardson P."/>
            <person name="Rinaldi C."/>
            <person name="Ritland K."/>
            <person name="Rouze P."/>
            <person name="Ryaboy D."/>
            <person name="Schmutz J."/>
            <person name="Schrader J."/>
            <person name="Segerman B."/>
            <person name="Shin H."/>
            <person name="Siddiqui A."/>
            <person name="Sterky F."/>
            <person name="Terry A."/>
            <person name="Tsai C.J."/>
            <person name="Uberbacher E."/>
            <person name="Unneberg P."/>
            <person name="Vahala J."/>
            <person name="Wall K."/>
            <person name="Wessler S."/>
            <person name="Yang G."/>
            <person name="Yin T."/>
            <person name="Douglas C."/>
            <person name="Marra M."/>
            <person name="Sandberg G."/>
            <person name="Van de Peer Y."/>
            <person name="Rokhsar D."/>
        </authorList>
    </citation>
    <scope>NUCLEOTIDE SEQUENCE [LARGE SCALE GENOMIC DNA]</scope>
    <source>
        <strain evidence="2">cv. Nisqually</strain>
    </source>
</reference>
<dbReference type="InterPro" id="IPR025322">
    <property type="entry name" value="PADRE_dom"/>
</dbReference>
<dbReference type="AlphaFoldDB" id="A0A2K1XNJ3"/>
<evidence type="ECO:0000313" key="2">
    <source>
        <dbReference type="Proteomes" id="UP000006729"/>
    </source>
</evidence>
<dbReference type="Proteomes" id="UP000006729">
    <property type="component" value="Chromosome 14"/>
</dbReference>
<sequence length="129" mass="14057">MAISRGSNASNCSVQHPGNEIERIYWSVSAHEIMSSNPGHYGGLVVTSPTIRTENGLPLKQLKLLRADDTLLIGHVYRLFAAKKCVKLGRLLQESGGLGVEMKRMSSSCWLNPNPSPLSNSNSITVNDH</sequence>
<keyword evidence="2" id="KW-1185">Reference proteome</keyword>
<organism evidence="1 2">
    <name type="scientific">Populus trichocarpa</name>
    <name type="common">Western balsam poplar</name>
    <name type="synonym">Populus balsamifera subsp. trichocarpa</name>
    <dbReference type="NCBI Taxonomy" id="3694"/>
    <lineage>
        <taxon>Eukaryota</taxon>
        <taxon>Viridiplantae</taxon>
        <taxon>Streptophyta</taxon>
        <taxon>Embryophyta</taxon>
        <taxon>Tracheophyta</taxon>
        <taxon>Spermatophyta</taxon>
        <taxon>Magnoliopsida</taxon>
        <taxon>eudicotyledons</taxon>
        <taxon>Gunneridae</taxon>
        <taxon>Pentapetalae</taxon>
        <taxon>rosids</taxon>
        <taxon>fabids</taxon>
        <taxon>Malpighiales</taxon>
        <taxon>Salicaceae</taxon>
        <taxon>Saliceae</taxon>
        <taxon>Populus</taxon>
    </lineage>
</organism>
<name>A0A2K1XNJ3_POPTR</name>
<accession>A0A2K1XNJ3</accession>
<gene>
    <name evidence="1" type="ORF">POPTR_014G005800</name>
</gene>
<proteinExistence type="predicted"/>